<proteinExistence type="predicted"/>
<feature type="signal peptide" evidence="2">
    <location>
        <begin position="1"/>
        <end position="22"/>
    </location>
</feature>
<feature type="region of interest" description="Disordered" evidence="1">
    <location>
        <begin position="27"/>
        <end position="117"/>
    </location>
</feature>
<dbReference type="AlphaFoldDB" id="A0A7X4KM75"/>
<protein>
    <recommendedName>
        <fullName evidence="5">DUF4148 domain-containing protein</fullName>
    </recommendedName>
</protein>
<dbReference type="Proteomes" id="UP000450676">
    <property type="component" value="Unassembled WGS sequence"/>
</dbReference>
<evidence type="ECO:0000256" key="1">
    <source>
        <dbReference type="SAM" id="MobiDB-lite"/>
    </source>
</evidence>
<reference evidence="3 4" key="1">
    <citation type="submission" date="2019-12" db="EMBL/GenBank/DDBJ databases">
        <title>Novel species isolated from a subtropical stream in China.</title>
        <authorList>
            <person name="Lu H."/>
        </authorList>
    </citation>
    <scope>NUCLEOTIDE SEQUENCE [LARGE SCALE GENOMIC DNA]</scope>
    <source>
        <strain evidence="3 4">FT127W</strain>
    </source>
</reference>
<name>A0A7X4KM75_9BURK</name>
<evidence type="ECO:0000313" key="3">
    <source>
        <dbReference type="EMBL" id="MYN06836.1"/>
    </source>
</evidence>
<evidence type="ECO:0008006" key="5">
    <source>
        <dbReference type="Google" id="ProtNLM"/>
    </source>
</evidence>
<evidence type="ECO:0000313" key="4">
    <source>
        <dbReference type="Proteomes" id="UP000450676"/>
    </source>
</evidence>
<gene>
    <name evidence="3" type="ORF">GTP77_05745</name>
</gene>
<feature type="compositionally biased region" description="Basic and acidic residues" evidence="1">
    <location>
        <begin position="95"/>
        <end position="117"/>
    </location>
</feature>
<organism evidence="3 4">
    <name type="scientific">Pseudoduganella aquatica</name>
    <dbReference type="NCBI Taxonomy" id="2660641"/>
    <lineage>
        <taxon>Bacteria</taxon>
        <taxon>Pseudomonadati</taxon>
        <taxon>Pseudomonadota</taxon>
        <taxon>Betaproteobacteria</taxon>
        <taxon>Burkholderiales</taxon>
        <taxon>Oxalobacteraceae</taxon>
        <taxon>Telluria group</taxon>
        <taxon>Pseudoduganella</taxon>
    </lineage>
</organism>
<dbReference type="RefSeq" id="WP_161071223.1">
    <property type="nucleotide sequence ID" value="NZ_CP086370.1"/>
</dbReference>
<keyword evidence="2" id="KW-0732">Signal</keyword>
<sequence>MLINSPSHAALAALFMAGSAFAAPQDTTTSIKRDADPQRAAAEPSYQTREERLSAKPLDWNVTKGKPKRQSQTAAEKKALAGAKPELSEGGAPDPKADEEARRLHPDDWKAADQKQR</sequence>
<comment type="caution">
    <text evidence="3">The sequence shown here is derived from an EMBL/GenBank/DDBJ whole genome shotgun (WGS) entry which is preliminary data.</text>
</comment>
<keyword evidence="4" id="KW-1185">Reference proteome</keyword>
<evidence type="ECO:0000256" key="2">
    <source>
        <dbReference type="SAM" id="SignalP"/>
    </source>
</evidence>
<dbReference type="EMBL" id="WWCU01000004">
    <property type="protein sequence ID" value="MYN06836.1"/>
    <property type="molecule type" value="Genomic_DNA"/>
</dbReference>
<accession>A0A7X4KM75</accession>
<feature type="chain" id="PRO_5030998275" description="DUF4148 domain-containing protein" evidence="2">
    <location>
        <begin position="23"/>
        <end position="117"/>
    </location>
</feature>